<dbReference type="SUPFAM" id="SSF53300">
    <property type="entry name" value="vWA-like"/>
    <property type="match status" value="1"/>
</dbReference>
<dbReference type="PANTHER" id="PTHR30612:SF0">
    <property type="entry name" value="CHLOROPLAST PROTEIN-TRANSPORTING ATPASE"/>
    <property type="match status" value="1"/>
</dbReference>
<evidence type="ECO:0000256" key="5">
    <source>
        <dbReference type="SAM" id="Coils"/>
    </source>
</evidence>
<dbReference type="GO" id="GO:0006886">
    <property type="term" value="P:intracellular protein transport"/>
    <property type="evidence" value="ECO:0007669"/>
    <property type="project" value="InterPro"/>
</dbReference>
<dbReference type="GO" id="GO:0017038">
    <property type="term" value="P:protein import"/>
    <property type="evidence" value="ECO:0007669"/>
    <property type="project" value="InterPro"/>
</dbReference>
<evidence type="ECO:0000256" key="4">
    <source>
        <dbReference type="ARBA" id="ARBA00034043"/>
    </source>
</evidence>
<evidence type="ECO:0000256" key="2">
    <source>
        <dbReference type="ARBA" id="ARBA00022927"/>
    </source>
</evidence>
<keyword evidence="5" id="KW-0175">Coiled coil</keyword>
<keyword evidence="2" id="KW-0653">Protein transport</keyword>
<protein>
    <recommendedName>
        <fullName evidence="1">chloroplast protein-transporting ATPase</fullName>
        <ecNumber evidence="1">7.4.2.4</ecNumber>
    </recommendedName>
</protein>
<dbReference type="InterPro" id="IPR000185">
    <property type="entry name" value="SecA"/>
</dbReference>
<dbReference type="PANTHER" id="PTHR30612">
    <property type="entry name" value="SECA INNER MEMBRANE COMPONENT OF SEC PROTEIN SECRETION SYSTEM"/>
    <property type="match status" value="1"/>
</dbReference>
<name>A0AAE0EVN9_9CHLO</name>
<feature type="region of interest" description="Disordered" evidence="6">
    <location>
        <begin position="323"/>
        <end position="359"/>
    </location>
</feature>
<dbReference type="CDD" id="cd00198">
    <property type="entry name" value="vWFA"/>
    <property type="match status" value="1"/>
</dbReference>
<dbReference type="SUPFAM" id="SSF52540">
    <property type="entry name" value="P-loop containing nucleoside triphosphate hydrolases"/>
    <property type="match status" value="2"/>
</dbReference>
<evidence type="ECO:0000256" key="1">
    <source>
        <dbReference type="ARBA" id="ARBA00012047"/>
    </source>
</evidence>
<reference evidence="8 9" key="1">
    <citation type="journal article" date="2015" name="Genome Biol. Evol.">
        <title>Comparative Genomics of a Bacterivorous Green Alga Reveals Evolutionary Causalities and Consequences of Phago-Mixotrophic Mode of Nutrition.</title>
        <authorList>
            <person name="Burns J.A."/>
            <person name="Paasch A."/>
            <person name="Narechania A."/>
            <person name="Kim E."/>
        </authorList>
    </citation>
    <scope>NUCLEOTIDE SEQUENCE [LARGE SCALE GENOMIC DNA]</scope>
    <source>
        <strain evidence="8 9">PLY_AMNH</strain>
    </source>
</reference>
<evidence type="ECO:0000256" key="3">
    <source>
        <dbReference type="ARBA" id="ARBA00023010"/>
    </source>
</evidence>
<feature type="domain" description="SecA family profile" evidence="7">
    <location>
        <begin position="1386"/>
        <end position="2056"/>
    </location>
</feature>
<proteinExistence type="predicted"/>
<evidence type="ECO:0000313" key="8">
    <source>
        <dbReference type="EMBL" id="KAK3241914.1"/>
    </source>
</evidence>
<feature type="coiled-coil region" evidence="5">
    <location>
        <begin position="953"/>
        <end position="980"/>
    </location>
</feature>
<dbReference type="GO" id="GO:0016464">
    <property type="term" value="F:chloroplast protein-transporting ATPase activity"/>
    <property type="evidence" value="ECO:0007669"/>
    <property type="project" value="UniProtKB-EC"/>
</dbReference>
<dbReference type="InterPro" id="IPR036465">
    <property type="entry name" value="vWFA_dom_sf"/>
</dbReference>
<evidence type="ECO:0000259" key="7">
    <source>
        <dbReference type="PROSITE" id="PS51196"/>
    </source>
</evidence>
<keyword evidence="3" id="KW-0811">Translocation</keyword>
<organism evidence="8 9">
    <name type="scientific">Cymbomonas tetramitiformis</name>
    <dbReference type="NCBI Taxonomy" id="36881"/>
    <lineage>
        <taxon>Eukaryota</taxon>
        <taxon>Viridiplantae</taxon>
        <taxon>Chlorophyta</taxon>
        <taxon>Pyramimonadophyceae</taxon>
        <taxon>Pyramimonadales</taxon>
        <taxon>Pyramimonadaceae</taxon>
        <taxon>Cymbomonas</taxon>
    </lineage>
</organism>
<dbReference type="Proteomes" id="UP001190700">
    <property type="component" value="Unassembled WGS sequence"/>
</dbReference>
<keyword evidence="9" id="KW-1185">Reference proteome</keyword>
<accession>A0AAE0EVN9</accession>
<dbReference type="InterPro" id="IPR027417">
    <property type="entry name" value="P-loop_NTPase"/>
</dbReference>
<comment type="caution">
    <text evidence="8">The sequence shown here is derived from an EMBL/GenBank/DDBJ whole genome shotgun (WGS) entry which is preliminary data.</text>
</comment>
<gene>
    <name evidence="8" type="ORF">CYMTET_48360</name>
</gene>
<dbReference type="InterPro" id="IPR014018">
    <property type="entry name" value="SecA_motor_DEAD"/>
</dbReference>
<evidence type="ECO:0000256" key="6">
    <source>
        <dbReference type="SAM" id="MobiDB-lite"/>
    </source>
</evidence>
<sequence>MYGGWGSGVQGAMHERGCSTALEVSRLATFLSKLQTLNKAFPAAEGIAEGYAAVLVEARALVEGLTEAVATGCSNWQWRAAAEALKVLKEDARLLEAHLPGSLLQAAGARAAGEVLHAVHALERAVMDGAEIVAGDADAQALGEHLQRLEEAADIADLSSCLGTESGRAELLASLERARSAVVSSYSRGVERACGRLKRDWRAAAALAEDVAQLERLRGLGGSGMRALMADPHHKLREALREELEKQAEVACGLAGQILGTEAAQGISAVAEEEMAQQLLERVRLLQECSWVDEYLACRVAQRAVATVQADLRRRGTNLCEGLSGRDGVPAASSADGGSGSLPDREEAQENEEEEREWLEAAPQRLEALDRLSRLAGVAPELGAVMAASRSVAESRLRRLHCAAMALLAAAAAPGPALEEAEGPEPMVAVVKRPRLAPRAYAKLERFARALQVLRRASALRGACDGFARQAGVAMREHLEALARGVAEAGERPGQAAVEAAAGALRELQVAKGHSALEGLVGAAGGEGAAEIYEEAVRGARAAAVEKRAEVEGSLAGHCAEAVLRELPQLKAASRQLDEHVGGLYGELYVKAVGSLQGLKQMLVTEAQGLVERRKLDTDLRRRLDALARMQGREEVAAYTELVEQARAELGEQAANVHRLIASLDAQSSDGGDGKLEERAEECRRGLGMLSSAKKQLSEHLYPGHGEDADMPVRGGSLRELREKLNAQLAAQVEATQQLLREWQAKPQFAEFEAAARGYCQLVRALGPEGEAGAEFEPRLFRVRATALEEVLEVLAADMAAWLRAPPRLGRLLRSLMQARAADGGAYGPALDAALELVSRGLLHMEQEAQAKCARLELKEAAEDARIIRGAAERVAALELPLELRGRDAATLLQDLLDTIHRTNLDLDACLDESFGPAAGAYGPTSTPSTSGAPLGVSGDKLVSTLRRFRPDKRRYGELKERIRRQAATLEEELGAALEKGDHEGATRALAEAAQYTALAADEELLREDPELADLGHRHGEMARRVGVACATAAQALEEEVGRTSEPVPQEVARRLVQLAPLLQIVATEGCGGHPMEAGQGALALLGRYLGRLATKLTTAGENADWAVLVRGQGARRELAPLLEGCARLPRGFKAAELEDAVAALQGAQVVSPVVNYLRRLPALWDAGDYTQLVEAHCQLQGLKELEAVVAEADAQAVAEAVADVKRQLAAKRGSLAKKGEDAVRAGEFKVARRALKALSQTRELEAGLPGGEEGPCARLEGVVAEAVKRKGREGKRMMAEAAGQKGGVDLDGFAVVLIELKQLAEELGGIARSKALEWVRTLLAEYKSKYRLSGLSSLAALLQQPHEAPHHDRWGREIMAENDAFQALQHMDFNQRTGKFGVEYALEALVDSGSHDVRRAELAELFAQFQARHNQLLSRFLVPKFREQLGELVKLTKTVVPASSARGPPGAGWGEAARSLPELLAHIFVAWSLLQSGEAYFEAGMVKEALLTPHAVQVLAILRILGAESGGARPGGTSLSNHLAEVGTGEGKSVTLAVTAVALALLGFDVDCVCYSSHLSRRDHAAFAPLFRIFGLAGVEEREDRIRYGTFERFTELSMNARGDVRQQVLTALLDPAHAAAEGDDAELSTPHGKESRRGHGSSRSSSSGRESRSRERRHRHPRPRVLLVDEVDVFLQDTFCGGMYRVSTDVRSGAVSRLLRYMWAENKSGGHLRGLADVRATHVYQAALEELRPEYTFVLENAVTHMLAAMPTLAAHTYVVQGDRIGYRLHDGVSFEMRQGYHTLCAYLQEHDRGRITRASLDRQLGVLLRTGEFAYAEMPRGYQHILGATGTLRELSAEEGRILAAYGIEKRSYMPSIFGESNLEFSRGVDSVCVSSSRDEHLLRIQAEILQRRTGSGGKPRAVLAFFADRSRMEEFVESSYGRGLAEEVDLVVVSEETEEEDRLQAISRATTTGQVTLFTRVFGRGTDFVCRDEAVLQAGGPHVVQCFLAEEAREERQIRGRTARQGGKGSYSLIVCGDDLEELGVSMAVVDQWKQEGQLYQQLCAARDQAEQQRVKQRCASMDACEAGHRESQVFLEDLAAANEGRTDRAQAVAAFLRAHNPPPAGSRQRGQQSRTVCLLDATHSMAGLLDRSKTAVREMFSRALQVLHSERVDATFEMQFAAFRNYNAPPGKLLEASPWESSPEGLSSFIAKVDAGYGWGNEAIEIGLQHANREHRRQPITQVILIGDACPNTSDEVHWKREGSRTEWSGIEDYCVPTHWMEEASLLTAQGVPIHAFHVDEVAEEAFQAIAESTGGRNGPLSISSLTDVVTKQILENIGGEQLVQAYDATFTFAADG</sequence>
<dbReference type="PROSITE" id="PS51196">
    <property type="entry name" value="SECA_MOTOR_DEAD"/>
    <property type="match status" value="1"/>
</dbReference>
<dbReference type="Gene3D" id="3.40.50.410">
    <property type="entry name" value="von Willebrand factor, type A domain"/>
    <property type="match status" value="1"/>
</dbReference>
<dbReference type="GO" id="GO:0016020">
    <property type="term" value="C:membrane"/>
    <property type="evidence" value="ECO:0007669"/>
    <property type="project" value="InterPro"/>
</dbReference>
<feature type="coiled-coil region" evidence="5">
    <location>
        <begin position="718"/>
        <end position="746"/>
    </location>
</feature>
<dbReference type="EMBL" id="LGRX02033282">
    <property type="protein sequence ID" value="KAK3241914.1"/>
    <property type="molecule type" value="Genomic_DNA"/>
</dbReference>
<feature type="region of interest" description="Disordered" evidence="6">
    <location>
        <begin position="1622"/>
        <end position="1663"/>
    </location>
</feature>
<dbReference type="Pfam" id="PF07517">
    <property type="entry name" value="SecA_DEAD"/>
    <property type="match status" value="1"/>
</dbReference>
<dbReference type="GO" id="GO:0005524">
    <property type="term" value="F:ATP binding"/>
    <property type="evidence" value="ECO:0007669"/>
    <property type="project" value="InterPro"/>
</dbReference>
<dbReference type="Gene3D" id="3.40.50.300">
    <property type="entry name" value="P-loop containing nucleotide triphosphate hydrolases"/>
    <property type="match status" value="2"/>
</dbReference>
<dbReference type="InterPro" id="IPR011115">
    <property type="entry name" value="SecA_DEAD"/>
</dbReference>
<keyword evidence="2" id="KW-0813">Transport</keyword>
<evidence type="ECO:0000313" key="9">
    <source>
        <dbReference type="Proteomes" id="UP001190700"/>
    </source>
</evidence>
<comment type="catalytic activity">
    <reaction evidence="4">
        <text>ATP + H2O + chloroplast-proteinSide 1 = ADP + phosphate + chloroplast-proteinSide 2.</text>
        <dbReference type="EC" id="7.4.2.4"/>
    </reaction>
</comment>
<dbReference type="EC" id="7.4.2.4" evidence="1"/>
<dbReference type="GO" id="GO:0006605">
    <property type="term" value="P:protein targeting"/>
    <property type="evidence" value="ECO:0007669"/>
    <property type="project" value="InterPro"/>
</dbReference>